<dbReference type="EMBL" id="KQ235007">
    <property type="protein sequence ID" value="KMZ95011.1"/>
    <property type="molecule type" value="Genomic_DNA"/>
</dbReference>
<evidence type="ECO:0000313" key="1">
    <source>
        <dbReference type="EMBL" id="KMZ95011.1"/>
    </source>
</evidence>
<sequence>MGFQCPTLSATDSTKNKYSLNCAHKYISINTKNLDNIDERYINQINTIEDPILRHISIYFVKHYIDGYNYYHKSDLTEISGACGYLNRWLEERRDLFTYGERCHTKMKSWDNAIKALWDMLKKEYPTSNNNGKPWCDKYPIELKTIYPVALTSPNCNESIPQEIISTNCPLLSVKEECVCPQNSVHEIPLQPVQAPETDRTKNLAVTSGFTAAGTLGTLFFLYRFTPMMSWFRRPGMNNVGTDLYMNPGGVESFLSMQQDNGSNNLFYQP</sequence>
<dbReference type="Proteomes" id="UP000053776">
    <property type="component" value="Unassembled WGS sequence"/>
</dbReference>
<reference evidence="1 2" key="1">
    <citation type="submission" date="2011-08" db="EMBL/GenBank/DDBJ databases">
        <title>The Genome Sequence of Plasmodium vivax Mauritania I.</title>
        <authorList>
            <consortium name="The Broad Institute Genome Sequencing Platform"/>
            <consortium name="The Broad Institute Genome Sequencing Center for Infectious Disease"/>
            <person name="Neafsey D."/>
            <person name="Carlton J."/>
            <person name="Barnwell J."/>
            <person name="Collins W."/>
            <person name="Escalante A."/>
            <person name="Mullikin J."/>
            <person name="Saul A."/>
            <person name="Guigo R."/>
            <person name="Camara F."/>
            <person name="Young S.K."/>
            <person name="Zeng Q."/>
            <person name="Gargeya S."/>
            <person name="Fitzgerald M."/>
            <person name="Haas B."/>
            <person name="Abouelleil A."/>
            <person name="Alvarado L."/>
            <person name="Arachchi H.M."/>
            <person name="Berlin A."/>
            <person name="Brown A."/>
            <person name="Chapman S.B."/>
            <person name="Chen Z."/>
            <person name="Dunbar C."/>
            <person name="Freedman E."/>
            <person name="Gearin G."/>
            <person name="Gellesch M."/>
            <person name="Goldberg J."/>
            <person name="Griggs A."/>
            <person name="Gujja S."/>
            <person name="Heiman D."/>
            <person name="Howarth C."/>
            <person name="Larson L."/>
            <person name="Lui A."/>
            <person name="MacDonald P.J.P."/>
            <person name="Montmayeur A."/>
            <person name="Murphy C."/>
            <person name="Neiman D."/>
            <person name="Pearson M."/>
            <person name="Priest M."/>
            <person name="Roberts A."/>
            <person name="Saif S."/>
            <person name="Shea T."/>
            <person name="Shenoy N."/>
            <person name="Sisk P."/>
            <person name="Stolte C."/>
            <person name="Sykes S."/>
            <person name="Wortman J."/>
            <person name="Nusbaum C."/>
            <person name="Birren B."/>
        </authorList>
    </citation>
    <scope>NUCLEOTIDE SEQUENCE [LARGE SCALE GENOMIC DNA]</scope>
    <source>
        <strain evidence="1 2">Mauritania I</strain>
    </source>
</reference>
<proteinExistence type="predicted"/>
<evidence type="ECO:0000313" key="2">
    <source>
        <dbReference type="Proteomes" id="UP000053776"/>
    </source>
</evidence>
<dbReference type="AlphaFoldDB" id="A0A0J9TIW0"/>
<protein>
    <recommendedName>
        <fullName evidence="3">VIR protein</fullName>
    </recommendedName>
</protein>
<evidence type="ECO:0008006" key="3">
    <source>
        <dbReference type="Google" id="ProtNLM"/>
    </source>
</evidence>
<name>A0A0J9TIW0_PLAVI</name>
<accession>A0A0J9TIW0</accession>
<organism evidence="1 2">
    <name type="scientific">Plasmodium vivax Mauritania I</name>
    <dbReference type="NCBI Taxonomy" id="1035515"/>
    <lineage>
        <taxon>Eukaryota</taxon>
        <taxon>Sar</taxon>
        <taxon>Alveolata</taxon>
        <taxon>Apicomplexa</taxon>
        <taxon>Aconoidasida</taxon>
        <taxon>Haemosporida</taxon>
        <taxon>Plasmodiidae</taxon>
        <taxon>Plasmodium</taxon>
        <taxon>Plasmodium (Plasmodium)</taxon>
    </lineage>
</organism>
<gene>
    <name evidence="1" type="ORF">PVMG_05772</name>
</gene>
<dbReference type="OrthoDB" id="386613at2759"/>